<comment type="caution">
    <text evidence="17">The sequence shown here is derived from an EMBL/GenBank/DDBJ whole genome shotgun (WGS) entry which is preliminary data.</text>
</comment>
<feature type="region of interest" description="Disordered" evidence="15">
    <location>
        <begin position="530"/>
        <end position="549"/>
    </location>
</feature>
<keyword evidence="12" id="KW-0472">Membrane</keyword>
<keyword evidence="9" id="KW-0442">Lipid degradation</keyword>
<dbReference type="GO" id="GO:0046340">
    <property type="term" value="P:diacylglycerol catabolic process"/>
    <property type="evidence" value="ECO:0007669"/>
    <property type="project" value="TreeGrafter"/>
</dbReference>
<dbReference type="Pfam" id="PF01764">
    <property type="entry name" value="Lipase_3"/>
    <property type="match status" value="1"/>
</dbReference>
<dbReference type="InterPro" id="IPR052214">
    <property type="entry name" value="DAG_Lipase-Related"/>
</dbReference>
<evidence type="ECO:0000259" key="16">
    <source>
        <dbReference type="Pfam" id="PF01764"/>
    </source>
</evidence>
<evidence type="ECO:0000256" key="13">
    <source>
        <dbReference type="ARBA" id="ARBA00024531"/>
    </source>
</evidence>
<keyword evidence="11" id="KW-0443">Lipid metabolism</keyword>
<evidence type="ECO:0000256" key="1">
    <source>
        <dbReference type="ARBA" id="ARBA00001913"/>
    </source>
</evidence>
<feature type="compositionally biased region" description="Basic and acidic residues" evidence="15">
    <location>
        <begin position="531"/>
        <end position="548"/>
    </location>
</feature>
<organism evidence="17 18">
    <name type="scientific">Clathrus columnatus</name>
    <dbReference type="NCBI Taxonomy" id="1419009"/>
    <lineage>
        <taxon>Eukaryota</taxon>
        <taxon>Fungi</taxon>
        <taxon>Dikarya</taxon>
        <taxon>Basidiomycota</taxon>
        <taxon>Agaricomycotina</taxon>
        <taxon>Agaricomycetes</taxon>
        <taxon>Phallomycetidae</taxon>
        <taxon>Phallales</taxon>
        <taxon>Clathraceae</taxon>
        <taxon>Clathrus</taxon>
    </lineage>
</organism>
<accession>A0AAV5A792</accession>
<feature type="region of interest" description="Disordered" evidence="15">
    <location>
        <begin position="285"/>
        <end position="338"/>
    </location>
</feature>
<comment type="catalytic activity">
    <reaction evidence="13">
        <text>a 1,2-diacyl-sn-glycerol + H2O = a 2-acylglycerol + a fatty acid + H(+)</text>
        <dbReference type="Rhea" id="RHEA:33275"/>
        <dbReference type="ChEBI" id="CHEBI:15377"/>
        <dbReference type="ChEBI" id="CHEBI:15378"/>
        <dbReference type="ChEBI" id="CHEBI:17389"/>
        <dbReference type="ChEBI" id="CHEBI:17815"/>
        <dbReference type="ChEBI" id="CHEBI:28868"/>
        <dbReference type="EC" id="3.1.1.116"/>
    </reaction>
    <physiologicalReaction direction="left-to-right" evidence="13">
        <dbReference type="Rhea" id="RHEA:33276"/>
    </physiologicalReaction>
</comment>
<feature type="domain" description="Fungal lipase-type" evidence="16">
    <location>
        <begin position="543"/>
        <end position="668"/>
    </location>
</feature>
<keyword evidence="5" id="KW-0812">Transmembrane</keyword>
<feature type="region of interest" description="Disordered" evidence="15">
    <location>
        <begin position="202"/>
        <end position="240"/>
    </location>
</feature>
<dbReference type="InterPro" id="IPR029058">
    <property type="entry name" value="AB_hydrolase_fold"/>
</dbReference>
<evidence type="ECO:0000256" key="7">
    <source>
        <dbReference type="ARBA" id="ARBA00022801"/>
    </source>
</evidence>
<keyword evidence="10" id="KW-1133">Transmembrane helix</keyword>
<dbReference type="GO" id="GO:0005886">
    <property type="term" value="C:plasma membrane"/>
    <property type="evidence" value="ECO:0007669"/>
    <property type="project" value="UniProtKB-SubCell"/>
</dbReference>
<feature type="compositionally biased region" description="Polar residues" evidence="15">
    <location>
        <begin position="324"/>
        <end position="338"/>
    </location>
</feature>
<protein>
    <recommendedName>
        <fullName evidence="14">sn-1-specific diacylglycerol lipase</fullName>
        <ecNumber evidence="14">3.1.1.116</ecNumber>
    </recommendedName>
</protein>
<evidence type="ECO:0000256" key="3">
    <source>
        <dbReference type="ARBA" id="ARBA00022475"/>
    </source>
</evidence>
<name>A0AAV5A792_9AGAM</name>
<keyword evidence="7" id="KW-0378">Hydrolase</keyword>
<evidence type="ECO:0000256" key="5">
    <source>
        <dbReference type="ARBA" id="ARBA00022692"/>
    </source>
</evidence>
<evidence type="ECO:0000256" key="6">
    <source>
        <dbReference type="ARBA" id="ARBA00022723"/>
    </source>
</evidence>
<comment type="cofactor">
    <cofactor evidence="1">
        <name>Ca(2+)</name>
        <dbReference type="ChEBI" id="CHEBI:29108"/>
    </cofactor>
</comment>
<dbReference type="CDD" id="cd00519">
    <property type="entry name" value="Lipase_3"/>
    <property type="match status" value="1"/>
</dbReference>
<keyword evidence="4" id="KW-0597">Phosphoprotein</keyword>
<keyword evidence="6" id="KW-0479">Metal-binding</keyword>
<dbReference type="EC" id="3.1.1.116" evidence="14"/>
<dbReference type="GO" id="GO:0019369">
    <property type="term" value="P:arachidonate metabolic process"/>
    <property type="evidence" value="ECO:0007669"/>
    <property type="project" value="TreeGrafter"/>
</dbReference>
<dbReference type="AlphaFoldDB" id="A0AAV5A792"/>
<keyword evidence="3" id="KW-1003">Cell membrane</keyword>
<feature type="region of interest" description="Disordered" evidence="15">
    <location>
        <begin position="365"/>
        <end position="423"/>
    </location>
</feature>
<dbReference type="PANTHER" id="PTHR45792">
    <property type="entry name" value="DIACYLGLYCEROL LIPASE HOMOLOG-RELATED"/>
    <property type="match status" value="1"/>
</dbReference>
<dbReference type="GO" id="GO:0016298">
    <property type="term" value="F:lipase activity"/>
    <property type="evidence" value="ECO:0007669"/>
    <property type="project" value="TreeGrafter"/>
</dbReference>
<evidence type="ECO:0000313" key="18">
    <source>
        <dbReference type="Proteomes" id="UP001050691"/>
    </source>
</evidence>
<evidence type="ECO:0000256" key="15">
    <source>
        <dbReference type="SAM" id="MobiDB-lite"/>
    </source>
</evidence>
<dbReference type="PANTHER" id="PTHR45792:SF8">
    <property type="entry name" value="DIACYLGLYCEROL LIPASE-ALPHA"/>
    <property type="match status" value="1"/>
</dbReference>
<evidence type="ECO:0000313" key="17">
    <source>
        <dbReference type="EMBL" id="GJJ07780.1"/>
    </source>
</evidence>
<dbReference type="Proteomes" id="UP001050691">
    <property type="component" value="Unassembled WGS sequence"/>
</dbReference>
<dbReference type="EMBL" id="BPWL01000002">
    <property type="protein sequence ID" value="GJJ07780.1"/>
    <property type="molecule type" value="Genomic_DNA"/>
</dbReference>
<feature type="region of interest" description="Disordered" evidence="15">
    <location>
        <begin position="156"/>
        <end position="179"/>
    </location>
</feature>
<gene>
    <name evidence="17" type="ORF">Clacol_001985</name>
</gene>
<evidence type="ECO:0000256" key="9">
    <source>
        <dbReference type="ARBA" id="ARBA00022963"/>
    </source>
</evidence>
<dbReference type="SUPFAM" id="SSF53474">
    <property type="entry name" value="alpha/beta-Hydrolases"/>
    <property type="match status" value="1"/>
</dbReference>
<sequence>MAWGLLDIAHNVTSTVSTLTSVGFGVAKASTHLGFAIARSIVGLAPIPFLKTSLDHLENFSLLPLLLGESIASTSFTAASTAISNFLDSNDTEASFSLASFVTLVRNEWAEMGAAGRSVIEVARAVAAWAAIQGFTKEWSEDRWLQHTTELLEKDILPPFDSSNPPTISPPPTNGRQRTISRINVTEDVIIPEGIHQSQVVSADIGEKDKSSSSSLSSSSVPSEIRPTTGKSVASSTSKDDGIPIRSNYEIWHTLRRLSKIVLAGYGGAGLLFFGVPLRPSEDVYRRDSQTRTQRSDSEVKSSEEKVLVDTLEEVETRDKHGRTTSTTSVEHSDTSPSSYSWWNVLVGKHDREIFEGFAFTQPEEEERKMIRSPSNVSIRSARSRSSTQSLNHPSMHSYPSNSSTNVSPLGADHELYPTSKSASTSKHTAVIGDMRHLPRFWVLTDHGRRQVVLVVRGTMSFNDLAVDLTCEPAPFTPATMSTPAATQAAGDVCEAESTPSETMQSSQSSYPDYFSLRRSPSVVEIANTVRQEEKERDSDRRPKESYHVNESASYEVHGGMLLLARAMGCKGKPVHDAVLAALSKNPRYELILCGHSLGAGVATLLALMWADPKTCRTVPSSGLPPNRRVSVYCFAPPCVTSASLSRLCRNLITSFIYSYDAVTRLSLGSMRDMVKAASWLCEGKGEASTISLLRRALKGKLGFGEVAANTEEEKKWFIAVRKTLEESMAYTLLFPPGRVWWAVRNESLHPSHKSICGDCLRLFEVHHVEEVFRQIEFKGDMLSSHLPNQYDNALCELEL</sequence>
<reference evidence="17" key="1">
    <citation type="submission" date="2021-10" db="EMBL/GenBank/DDBJ databases">
        <title>De novo Genome Assembly of Clathrus columnatus (Basidiomycota, Fungi) Using Illumina and Nanopore Sequence Data.</title>
        <authorList>
            <person name="Ogiso-Tanaka E."/>
            <person name="Itagaki H."/>
            <person name="Hosoya T."/>
            <person name="Hosaka K."/>
        </authorList>
    </citation>
    <scope>NUCLEOTIDE SEQUENCE</scope>
    <source>
        <strain evidence="17">MO-923</strain>
    </source>
</reference>
<evidence type="ECO:0000256" key="14">
    <source>
        <dbReference type="ARBA" id="ARBA00026104"/>
    </source>
</evidence>
<feature type="compositionally biased region" description="Basic and acidic residues" evidence="15">
    <location>
        <begin position="285"/>
        <end position="308"/>
    </location>
</feature>
<keyword evidence="18" id="KW-1185">Reference proteome</keyword>
<keyword evidence="8" id="KW-0106">Calcium</keyword>
<proteinExistence type="predicted"/>
<evidence type="ECO:0000256" key="12">
    <source>
        <dbReference type="ARBA" id="ARBA00023136"/>
    </source>
</evidence>
<evidence type="ECO:0000256" key="11">
    <source>
        <dbReference type="ARBA" id="ARBA00023098"/>
    </source>
</evidence>
<dbReference type="InterPro" id="IPR002921">
    <property type="entry name" value="Fungal_lipase-type"/>
</dbReference>
<evidence type="ECO:0000256" key="2">
    <source>
        <dbReference type="ARBA" id="ARBA00004651"/>
    </source>
</evidence>
<evidence type="ECO:0000256" key="10">
    <source>
        <dbReference type="ARBA" id="ARBA00022989"/>
    </source>
</evidence>
<dbReference type="Gene3D" id="3.40.50.1820">
    <property type="entry name" value="alpha/beta hydrolase"/>
    <property type="match status" value="1"/>
</dbReference>
<comment type="subcellular location">
    <subcellularLocation>
        <location evidence="2">Cell membrane</location>
        <topology evidence="2">Multi-pass membrane protein</topology>
    </subcellularLocation>
</comment>
<evidence type="ECO:0000256" key="8">
    <source>
        <dbReference type="ARBA" id="ARBA00022837"/>
    </source>
</evidence>
<dbReference type="GO" id="GO:0046872">
    <property type="term" value="F:metal ion binding"/>
    <property type="evidence" value="ECO:0007669"/>
    <property type="project" value="UniProtKB-KW"/>
</dbReference>
<evidence type="ECO:0000256" key="4">
    <source>
        <dbReference type="ARBA" id="ARBA00022553"/>
    </source>
</evidence>
<feature type="compositionally biased region" description="Polar residues" evidence="15">
    <location>
        <begin position="373"/>
        <end position="408"/>
    </location>
</feature>